<dbReference type="PROSITE" id="PS50928">
    <property type="entry name" value="ABC_TM1"/>
    <property type="match status" value="1"/>
</dbReference>
<dbReference type="SUPFAM" id="SSF161098">
    <property type="entry name" value="MetI-like"/>
    <property type="match status" value="1"/>
</dbReference>
<evidence type="ECO:0000256" key="1">
    <source>
        <dbReference type="ARBA" id="ARBA00004651"/>
    </source>
</evidence>
<proteinExistence type="inferred from homology"/>
<evidence type="ECO:0000313" key="9">
    <source>
        <dbReference type="EMBL" id="RUQ66773.1"/>
    </source>
</evidence>
<feature type="transmembrane region" description="Helical" evidence="7">
    <location>
        <begin position="302"/>
        <end position="328"/>
    </location>
</feature>
<reference evidence="9 10" key="1">
    <citation type="submission" date="2018-12" db="EMBL/GenBank/DDBJ databases">
        <authorList>
            <person name="Yang Y."/>
        </authorList>
    </citation>
    <scope>NUCLEOTIDE SEQUENCE [LARGE SCALE GENOMIC DNA]</scope>
    <source>
        <strain evidence="9 10">GSF71</strain>
    </source>
</reference>
<keyword evidence="10" id="KW-1185">Reference proteome</keyword>
<evidence type="ECO:0000313" key="10">
    <source>
        <dbReference type="Proteomes" id="UP000280346"/>
    </source>
</evidence>
<feature type="domain" description="ABC transmembrane type-1" evidence="8">
    <location>
        <begin position="96"/>
        <end position="325"/>
    </location>
</feature>
<dbReference type="RefSeq" id="WP_127001723.1">
    <property type="nucleotide sequence ID" value="NZ_CP173193.1"/>
</dbReference>
<dbReference type="Proteomes" id="UP000280346">
    <property type="component" value="Unassembled WGS sequence"/>
</dbReference>
<dbReference type="PANTHER" id="PTHR43163:SF6">
    <property type="entry name" value="DIPEPTIDE TRANSPORT SYSTEM PERMEASE PROTEIN DPPB-RELATED"/>
    <property type="match status" value="1"/>
</dbReference>
<keyword evidence="3" id="KW-1003">Cell membrane</keyword>
<comment type="caution">
    <text evidence="9">The sequence shown here is derived from an EMBL/GenBank/DDBJ whole genome shotgun (WGS) entry which is preliminary data.</text>
</comment>
<dbReference type="Pfam" id="PF19300">
    <property type="entry name" value="BPD_transp_1_N"/>
    <property type="match status" value="1"/>
</dbReference>
<dbReference type="Gene3D" id="1.10.3720.10">
    <property type="entry name" value="MetI-like"/>
    <property type="match status" value="1"/>
</dbReference>
<dbReference type="GO" id="GO:0005886">
    <property type="term" value="C:plasma membrane"/>
    <property type="evidence" value="ECO:0007669"/>
    <property type="project" value="UniProtKB-SubCell"/>
</dbReference>
<evidence type="ECO:0000256" key="3">
    <source>
        <dbReference type="ARBA" id="ARBA00022475"/>
    </source>
</evidence>
<dbReference type="InterPro" id="IPR035906">
    <property type="entry name" value="MetI-like_sf"/>
</dbReference>
<protein>
    <submittedName>
        <fullName evidence="9">ABC transporter permease subunit</fullName>
    </submittedName>
</protein>
<feature type="transmembrane region" description="Helical" evidence="7">
    <location>
        <begin position="12"/>
        <end position="30"/>
    </location>
</feature>
<dbReference type="EMBL" id="RZIJ01000019">
    <property type="protein sequence ID" value="RUQ66773.1"/>
    <property type="molecule type" value="Genomic_DNA"/>
</dbReference>
<evidence type="ECO:0000256" key="6">
    <source>
        <dbReference type="ARBA" id="ARBA00023136"/>
    </source>
</evidence>
<comment type="similarity">
    <text evidence="7">Belongs to the binding-protein-dependent transport system permease family.</text>
</comment>
<accession>A0A3S0VFW7</accession>
<sequence>MLRFILTRVSLVIPTFLGITFLTFILIRLVPGDPIEVRVGERGIPPERLAQFRHELGLDQPLWQQFLDYVGNVLSGDFGVSLITRNSVFDEFVTLFPATLELAFCAMLFATLVGLPAGILAAVKRGSLFDHGVMGLSLTGYSMPIFWWGLLLILFFSVGLGWTPVSGRLDLLYYVEPATGFMLIDTLMAGEYGAFWSALHHLVLPTIVLGTVPLAVVARMTRSAMLEVLGEDYIRTARAKGLADRRVIGMHALRNALIPVVTVIGLQVGTLLGGAILTETIFSWPGVGKWLIESIGRRDYPALQGGVLLIATAVILVNLLVDVLYGVLNPRIRHAR</sequence>
<keyword evidence="2 7" id="KW-0813">Transport</keyword>
<gene>
    <name evidence="9" type="ORF">EJ913_21540</name>
</gene>
<dbReference type="GO" id="GO:0071916">
    <property type="term" value="F:dipeptide transmembrane transporter activity"/>
    <property type="evidence" value="ECO:0007669"/>
    <property type="project" value="TreeGrafter"/>
</dbReference>
<dbReference type="InterPro" id="IPR045621">
    <property type="entry name" value="BPD_transp_1_N"/>
</dbReference>
<name>A0A3S0VFW7_9PROT</name>
<organism evidence="9 10">
    <name type="scientific">Azospirillum doebereinerae</name>
    <dbReference type="NCBI Taxonomy" id="92933"/>
    <lineage>
        <taxon>Bacteria</taxon>
        <taxon>Pseudomonadati</taxon>
        <taxon>Pseudomonadota</taxon>
        <taxon>Alphaproteobacteria</taxon>
        <taxon>Rhodospirillales</taxon>
        <taxon>Azospirillaceae</taxon>
        <taxon>Azospirillum</taxon>
    </lineage>
</organism>
<dbReference type="CDD" id="cd06261">
    <property type="entry name" value="TM_PBP2"/>
    <property type="match status" value="1"/>
</dbReference>
<feature type="transmembrane region" description="Helical" evidence="7">
    <location>
        <begin position="144"/>
        <end position="165"/>
    </location>
</feature>
<dbReference type="Pfam" id="PF00528">
    <property type="entry name" value="BPD_transp_1"/>
    <property type="match status" value="1"/>
</dbReference>
<evidence type="ECO:0000256" key="2">
    <source>
        <dbReference type="ARBA" id="ARBA00022448"/>
    </source>
</evidence>
<dbReference type="OrthoDB" id="7834831at2"/>
<keyword evidence="5 7" id="KW-1133">Transmembrane helix</keyword>
<comment type="subcellular location">
    <subcellularLocation>
        <location evidence="1 7">Cell membrane</location>
        <topology evidence="1 7">Multi-pass membrane protein</topology>
    </subcellularLocation>
</comment>
<evidence type="ECO:0000259" key="8">
    <source>
        <dbReference type="PROSITE" id="PS50928"/>
    </source>
</evidence>
<dbReference type="PANTHER" id="PTHR43163">
    <property type="entry name" value="DIPEPTIDE TRANSPORT SYSTEM PERMEASE PROTEIN DPPB-RELATED"/>
    <property type="match status" value="1"/>
</dbReference>
<evidence type="ECO:0000256" key="4">
    <source>
        <dbReference type="ARBA" id="ARBA00022692"/>
    </source>
</evidence>
<feature type="transmembrane region" description="Helical" evidence="7">
    <location>
        <begin position="256"/>
        <end position="282"/>
    </location>
</feature>
<dbReference type="AlphaFoldDB" id="A0A3S0VFW7"/>
<evidence type="ECO:0000256" key="7">
    <source>
        <dbReference type="RuleBase" id="RU363032"/>
    </source>
</evidence>
<keyword evidence="6 7" id="KW-0472">Membrane</keyword>
<evidence type="ECO:0000256" key="5">
    <source>
        <dbReference type="ARBA" id="ARBA00022989"/>
    </source>
</evidence>
<feature type="transmembrane region" description="Helical" evidence="7">
    <location>
        <begin position="198"/>
        <end position="218"/>
    </location>
</feature>
<feature type="transmembrane region" description="Helical" evidence="7">
    <location>
        <begin position="100"/>
        <end position="123"/>
    </location>
</feature>
<keyword evidence="4 7" id="KW-0812">Transmembrane</keyword>
<dbReference type="InterPro" id="IPR000515">
    <property type="entry name" value="MetI-like"/>
</dbReference>